<feature type="domain" description="NAD-dependent epimerase/dehydratase" evidence="1">
    <location>
        <begin position="3"/>
        <end position="217"/>
    </location>
</feature>
<gene>
    <name evidence="2" type="ORF">SAMN04515678_107208</name>
</gene>
<reference evidence="2 3" key="1">
    <citation type="submission" date="2016-10" db="EMBL/GenBank/DDBJ databases">
        <authorList>
            <person name="Varghese N."/>
            <person name="Submissions S."/>
        </authorList>
    </citation>
    <scope>NUCLEOTIDE SEQUENCE [LARGE SCALE GENOMIC DNA]</scope>
    <source>
        <strain evidence="3">YIM D21,KCTC 23444,ACCC 10710</strain>
    </source>
</reference>
<dbReference type="InterPro" id="IPR001509">
    <property type="entry name" value="Epimerase_deHydtase"/>
</dbReference>
<organism evidence="2 3">
    <name type="scientific">Roseivivax sediminis</name>
    <dbReference type="NCBI Taxonomy" id="936889"/>
    <lineage>
        <taxon>Bacteria</taxon>
        <taxon>Pseudomonadati</taxon>
        <taxon>Pseudomonadota</taxon>
        <taxon>Alphaproteobacteria</taxon>
        <taxon>Rhodobacterales</taxon>
        <taxon>Roseobacteraceae</taxon>
        <taxon>Roseivivax</taxon>
    </lineage>
</organism>
<keyword evidence="3" id="KW-1185">Reference proteome</keyword>
<dbReference type="CDD" id="cd08946">
    <property type="entry name" value="SDR_e"/>
    <property type="match status" value="1"/>
</dbReference>
<dbReference type="RefSeq" id="WP_149756313.1">
    <property type="nucleotide sequence ID" value="NZ_FOMS01000007.1"/>
</dbReference>
<dbReference type="PANTHER" id="PTHR43245">
    <property type="entry name" value="BIFUNCTIONAL POLYMYXIN RESISTANCE PROTEIN ARNA"/>
    <property type="match status" value="1"/>
</dbReference>
<evidence type="ECO:0000259" key="1">
    <source>
        <dbReference type="Pfam" id="PF01370"/>
    </source>
</evidence>
<dbReference type="Pfam" id="PF01370">
    <property type="entry name" value="Epimerase"/>
    <property type="match status" value="1"/>
</dbReference>
<dbReference type="AlphaFoldDB" id="A0A1I1YXJ6"/>
<dbReference type="InterPro" id="IPR036291">
    <property type="entry name" value="NAD(P)-bd_dom_sf"/>
</dbReference>
<dbReference type="Proteomes" id="UP000325289">
    <property type="component" value="Unassembled WGS sequence"/>
</dbReference>
<evidence type="ECO:0000313" key="3">
    <source>
        <dbReference type="Proteomes" id="UP000325289"/>
    </source>
</evidence>
<accession>A0A1I1YXJ6</accession>
<evidence type="ECO:0000313" key="2">
    <source>
        <dbReference type="EMBL" id="SFE22893.1"/>
    </source>
</evidence>
<sequence>MRVAITGATGYVGRFFVAAALARGHEVTALTRSAPEGPVRHLPYDLSAPVPDLTGHDLLVHTAFAHVPGRYRGGEGEDPAGFLAANLGGTRRLFEAAVAAGVPRVAFLSSRAVFDGLPGGTHLPEDLPPEPASLYGKAKLSAEEHLAALPLTGWSLRATGVFGLEPSDLARPAPPAWRKWHAELTEAFAGHAPDPRRGTEVHGRDLADALFLLAEADAPGGPVHVSDILLDRRELIEAAAAAAQRPLPLPETSDAPVSALGCGRLSAFGWAPSGRARLHAEMPALLSAYGLA</sequence>
<dbReference type="InterPro" id="IPR050177">
    <property type="entry name" value="Lipid_A_modif_metabolic_enz"/>
</dbReference>
<dbReference type="EMBL" id="FOMS01000007">
    <property type="protein sequence ID" value="SFE22893.1"/>
    <property type="molecule type" value="Genomic_DNA"/>
</dbReference>
<dbReference type="Gene3D" id="3.40.50.720">
    <property type="entry name" value="NAD(P)-binding Rossmann-like Domain"/>
    <property type="match status" value="1"/>
</dbReference>
<dbReference type="PANTHER" id="PTHR43245:SF55">
    <property type="entry name" value="NAD(P)-BINDING DOMAIN-CONTAINING PROTEIN"/>
    <property type="match status" value="1"/>
</dbReference>
<dbReference type="OrthoDB" id="9814124at2"/>
<proteinExistence type="predicted"/>
<protein>
    <submittedName>
        <fullName evidence="2">Nucleoside-diphosphate-sugar epimerase</fullName>
    </submittedName>
</protein>
<dbReference type="SUPFAM" id="SSF51735">
    <property type="entry name" value="NAD(P)-binding Rossmann-fold domains"/>
    <property type="match status" value="1"/>
</dbReference>
<name>A0A1I1YXJ6_9RHOB</name>